<accession>A0AAD8QK02</accession>
<dbReference type="AlphaFoldDB" id="A0AAD8QK02"/>
<dbReference type="InterPro" id="IPR050481">
    <property type="entry name" value="UDP-glycosyltransf_plant"/>
</dbReference>
<keyword evidence="1" id="KW-0812">Transmembrane</keyword>
<keyword evidence="1" id="KW-1133">Transmembrane helix</keyword>
<evidence type="ECO:0000313" key="2">
    <source>
        <dbReference type="EMBL" id="KAK1603354.1"/>
    </source>
</evidence>
<keyword evidence="1" id="KW-0472">Membrane</keyword>
<dbReference type="PANTHER" id="PTHR48049">
    <property type="entry name" value="GLYCOSYLTRANSFERASE"/>
    <property type="match status" value="1"/>
</dbReference>
<feature type="transmembrane region" description="Helical" evidence="1">
    <location>
        <begin position="285"/>
        <end position="305"/>
    </location>
</feature>
<dbReference type="Proteomes" id="UP001231189">
    <property type="component" value="Unassembled WGS sequence"/>
</dbReference>
<organism evidence="2 3">
    <name type="scientific">Lolium multiflorum</name>
    <name type="common">Italian ryegrass</name>
    <name type="synonym">Lolium perenne subsp. multiflorum</name>
    <dbReference type="NCBI Taxonomy" id="4521"/>
    <lineage>
        <taxon>Eukaryota</taxon>
        <taxon>Viridiplantae</taxon>
        <taxon>Streptophyta</taxon>
        <taxon>Embryophyta</taxon>
        <taxon>Tracheophyta</taxon>
        <taxon>Spermatophyta</taxon>
        <taxon>Magnoliopsida</taxon>
        <taxon>Liliopsida</taxon>
        <taxon>Poales</taxon>
        <taxon>Poaceae</taxon>
        <taxon>BOP clade</taxon>
        <taxon>Pooideae</taxon>
        <taxon>Poodae</taxon>
        <taxon>Poeae</taxon>
        <taxon>Poeae Chloroplast Group 2 (Poeae type)</taxon>
        <taxon>Loliodinae</taxon>
        <taxon>Loliinae</taxon>
        <taxon>Lolium</taxon>
    </lineage>
</organism>
<proteinExistence type="predicted"/>
<gene>
    <name evidence="2" type="ORF">QYE76_016502</name>
</gene>
<dbReference type="SUPFAM" id="SSF53756">
    <property type="entry name" value="UDP-Glycosyltransferase/glycogen phosphorylase"/>
    <property type="match status" value="1"/>
</dbReference>
<dbReference type="Gene3D" id="3.40.50.2000">
    <property type="entry name" value="Glycogen Phosphorylase B"/>
    <property type="match status" value="1"/>
</dbReference>
<name>A0AAD8QK02_LOLMU</name>
<dbReference type="PANTHER" id="PTHR48049:SF158">
    <property type="entry name" value="OS06G0216100 PROTEIN"/>
    <property type="match status" value="1"/>
</dbReference>
<evidence type="ECO:0000256" key="1">
    <source>
        <dbReference type="SAM" id="Phobius"/>
    </source>
</evidence>
<reference evidence="2" key="1">
    <citation type="submission" date="2023-07" db="EMBL/GenBank/DDBJ databases">
        <title>A chromosome-level genome assembly of Lolium multiflorum.</title>
        <authorList>
            <person name="Chen Y."/>
            <person name="Copetti D."/>
            <person name="Kolliker R."/>
            <person name="Studer B."/>
        </authorList>
    </citation>
    <scope>NUCLEOTIDE SEQUENCE</scope>
    <source>
        <strain evidence="2">02402/16</strain>
        <tissue evidence="2">Leaf</tissue>
    </source>
</reference>
<sequence length="403" mass="43850">MDARPSSSPLRIVIFPWPAFGHLLPYLELAERLAWRGHRVSYVSTSRNLARLPPLHPATALRVDLVALPLPRVQGLPDGAESSYDLPDEKREFHFQTFDSLAAPFAEFLAAACADEATRPHWIVFDAFHHLAAAVALEHKVPSVVNMSSAAMLATMPHTPPENPEADPAVAAVFEQAAAAARAVPRYEREGMAPFVTGHGASCGISRAQRCLLTQERCTLMATRSCVEWEPESFPLAATLLGKPVVPLGLLPPSPDGGRRSAGNNGSESEHATVRWLDAQPLGSVLYVAMVLEIYLIGFLCSAVARRRFLVLPIIDRIESPIAVVLLRLYSDNGIDCTGHQPHGTAARAAHGAPLRALQQLFLRGLHRLSVFVAIDRDFIDNAAIDFDLRVVHAMAHMVPPSV</sequence>
<dbReference type="GO" id="GO:0035251">
    <property type="term" value="F:UDP-glucosyltransferase activity"/>
    <property type="evidence" value="ECO:0007669"/>
    <property type="project" value="InterPro"/>
</dbReference>
<keyword evidence="3" id="KW-1185">Reference proteome</keyword>
<comment type="caution">
    <text evidence="2">The sequence shown here is derived from an EMBL/GenBank/DDBJ whole genome shotgun (WGS) entry which is preliminary data.</text>
</comment>
<evidence type="ECO:0000313" key="3">
    <source>
        <dbReference type="Proteomes" id="UP001231189"/>
    </source>
</evidence>
<protein>
    <submittedName>
        <fullName evidence="2">Uncharacterized protein</fullName>
    </submittedName>
</protein>
<dbReference type="EMBL" id="JAUUTY010000068">
    <property type="protein sequence ID" value="KAK1603354.1"/>
    <property type="molecule type" value="Genomic_DNA"/>
</dbReference>